<organism evidence="2 3">
    <name type="scientific">Tricholomella constricta</name>
    <dbReference type="NCBI Taxonomy" id="117010"/>
    <lineage>
        <taxon>Eukaryota</taxon>
        <taxon>Fungi</taxon>
        <taxon>Dikarya</taxon>
        <taxon>Basidiomycota</taxon>
        <taxon>Agaricomycotina</taxon>
        <taxon>Agaricomycetes</taxon>
        <taxon>Agaricomycetidae</taxon>
        <taxon>Agaricales</taxon>
        <taxon>Tricholomatineae</taxon>
        <taxon>Lyophyllaceae</taxon>
        <taxon>Tricholomella</taxon>
    </lineage>
</organism>
<dbReference type="OrthoDB" id="3113721at2759"/>
<proteinExistence type="predicted"/>
<feature type="compositionally biased region" description="Polar residues" evidence="1">
    <location>
        <begin position="69"/>
        <end position="102"/>
    </location>
</feature>
<sequence length="126" mass="14010">NNRVHLLQVLADQLLVRLAHRNKELDELLHGPSQSFVECVIDGEREDVDEGLGLEGRFFKHLNEDTVPYSRSGNSSSSEFPWNTGTMLTPTPSSPSQLQESNKCALETIKSRHDPIVTTIAQGVLN</sequence>
<keyword evidence="3" id="KW-1185">Reference proteome</keyword>
<dbReference type="AlphaFoldDB" id="A0A8H5M3V6"/>
<name>A0A8H5M3V6_9AGAR</name>
<accession>A0A8H5M3V6</accession>
<dbReference type="Proteomes" id="UP000565441">
    <property type="component" value="Unassembled WGS sequence"/>
</dbReference>
<protein>
    <submittedName>
        <fullName evidence="2">Uncharacterized protein</fullName>
    </submittedName>
</protein>
<reference evidence="2 3" key="1">
    <citation type="journal article" date="2020" name="ISME J.">
        <title>Uncovering the hidden diversity of litter-decomposition mechanisms in mushroom-forming fungi.</title>
        <authorList>
            <person name="Floudas D."/>
            <person name="Bentzer J."/>
            <person name="Ahren D."/>
            <person name="Johansson T."/>
            <person name="Persson P."/>
            <person name="Tunlid A."/>
        </authorList>
    </citation>
    <scope>NUCLEOTIDE SEQUENCE [LARGE SCALE GENOMIC DNA]</scope>
    <source>
        <strain evidence="2 3">CBS 661.87</strain>
    </source>
</reference>
<evidence type="ECO:0000313" key="2">
    <source>
        <dbReference type="EMBL" id="KAF5379731.1"/>
    </source>
</evidence>
<comment type="caution">
    <text evidence="2">The sequence shown here is derived from an EMBL/GenBank/DDBJ whole genome shotgun (WGS) entry which is preliminary data.</text>
</comment>
<evidence type="ECO:0000256" key="1">
    <source>
        <dbReference type="SAM" id="MobiDB-lite"/>
    </source>
</evidence>
<feature type="region of interest" description="Disordered" evidence="1">
    <location>
        <begin position="68"/>
        <end position="102"/>
    </location>
</feature>
<feature type="non-terminal residue" evidence="2">
    <location>
        <position position="126"/>
    </location>
</feature>
<evidence type="ECO:0000313" key="3">
    <source>
        <dbReference type="Proteomes" id="UP000565441"/>
    </source>
</evidence>
<dbReference type="EMBL" id="JAACJP010000015">
    <property type="protein sequence ID" value="KAF5379731.1"/>
    <property type="molecule type" value="Genomic_DNA"/>
</dbReference>
<gene>
    <name evidence="2" type="ORF">D9615_005851</name>
</gene>